<reference evidence="1" key="1">
    <citation type="submission" date="2019-09" db="EMBL/GenBank/DDBJ databases">
        <title>Draft genome information of white flower Hibiscus syriacus.</title>
        <authorList>
            <person name="Kim Y.-M."/>
        </authorList>
    </citation>
    <scope>NUCLEOTIDE SEQUENCE [LARGE SCALE GENOMIC DNA]</scope>
    <source>
        <strain evidence="1">YM2019G1</strain>
    </source>
</reference>
<comment type="caution">
    <text evidence="1">The sequence shown here is derived from an EMBL/GenBank/DDBJ whole genome shotgun (WGS) entry which is preliminary data.</text>
</comment>
<dbReference type="Proteomes" id="UP000436088">
    <property type="component" value="Unassembled WGS sequence"/>
</dbReference>
<sequence length="147" mass="16984">MLELRQVQVEFEKFRLASFLVKSNSISEFSSRVELNNTRARLGSFTTLDKISDFEMKLMDIDISPQEAIIEPQISLSLKIPPEEATIIEMNEPISSTSSSRYKGLSSELPVVVEYNVAAMGYIRFPRFKRMKMRVNQKFNLIVVWIQ</sequence>
<evidence type="ECO:0000313" key="2">
    <source>
        <dbReference type="Proteomes" id="UP000436088"/>
    </source>
</evidence>
<organism evidence="1 2">
    <name type="scientific">Hibiscus syriacus</name>
    <name type="common">Rose of Sharon</name>
    <dbReference type="NCBI Taxonomy" id="106335"/>
    <lineage>
        <taxon>Eukaryota</taxon>
        <taxon>Viridiplantae</taxon>
        <taxon>Streptophyta</taxon>
        <taxon>Embryophyta</taxon>
        <taxon>Tracheophyta</taxon>
        <taxon>Spermatophyta</taxon>
        <taxon>Magnoliopsida</taxon>
        <taxon>eudicotyledons</taxon>
        <taxon>Gunneridae</taxon>
        <taxon>Pentapetalae</taxon>
        <taxon>rosids</taxon>
        <taxon>malvids</taxon>
        <taxon>Malvales</taxon>
        <taxon>Malvaceae</taxon>
        <taxon>Malvoideae</taxon>
        <taxon>Hibiscus</taxon>
    </lineage>
</organism>
<proteinExistence type="predicted"/>
<dbReference type="AlphaFoldDB" id="A0A6A2ZB73"/>
<keyword evidence="2" id="KW-1185">Reference proteome</keyword>
<accession>A0A6A2ZB73</accession>
<gene>
    <name evidence="1" type="ORF">F3Y22_tig00110954pilonHSYRG00114</name>
</gene>
<protein>
    <submittedName>
        <fullName evidence="1">Uncharacterized protein</fullName>
    </submittedName>
</protein>
<name>A0A6A2ZB73_HIBSY</name>
<evidence type="ECO:0000313" key="1">
    <source>
        <dbReference type="EMBL" id="KAE8688843.1"/>
    </source>
</evidence>
<dbReference type="EMBL" id="VEPZ02001180">
    <property type="protein sequence ID" value="KAE8688843.1"/>
    <property type="molecule type" value="Genomic_DNA"/>
</dbReference>